<sequence>MYIFNYLYIIKMTTEPPLFTDPRQMAQMLMRQLVKSETVAKVMFDLGTSTNQKPVATYHATEHFKLEPSITGYRVQNEDTELGKTATINMDPLMQDVTYLNEINISFTLPELVIDSNKNPPSGTAIGYIENFTHHLFNISILLNTEKIYNSTNSIFDLTRQMMPEHKQKAYDQCIGNTDSLLTNRCPQQTTRVRVEGQQIIFPIEFGSLLPLLVQKNELDRIRIVIESKPLIDIVQIRNLPAQAGEHVITKNDIRTINRMNQQVPLGDVKYELIYKLTTVHKDFTAPKEGVILFERFHQVETRDIKNITEDGELIELFPGLHSQLYSQFRNKTLEPTKTVTGAEQSMYTTNPLNNTGDELLQSTHIKISGNDNFQETDAIYTRNLLPFRTHGKVFDRGNHLIYNYGVQNKNLSGSIDSSNLRPKIHFKYTDPAKNVDFTHPYTGVVSKPKYELILIMKEICGLYFKPNTLTRFIPSRGSVELPTMPSLKRDGEGAADDSVSKKQKTSTEL</sequence>
<protein>
    <submittedName>
        <fullName evidence="2">Major Capsid Protein</fullName>
    </submittedName>
</protein>
<gene>
    <name evidence="2" type="primary">ORF56</name>
</gene>
<evidence type="ECO:0000313" key="2">
    <source>
        <dbReference type="EMBL" id="QIQ08620.1"/>
    </source>
</evidence>
<name>A0A6G9HDP1_9VIRU</name>
<accession>A0A6G9HDP1</accession>
<proteinExistence type="predicted"/>
<organism evidence="2">
    <name type="scientific">Dikerogammarus haemobaphes virus 1</name>
    <dbReference type="NCBI Taxonomy" id="2704946"/>
    <lineage>
        <taxon>Viruses</taxon>
    </lineage>
</organism>
<dbReference type="EMBL" id="MN604016">
    <property type="protein sequence ID" value="QIQ08620.1"/>
    <property type="molecule type" value="Genomic_DNA"/>
</dbReference>
<evidence type="ECO:0000256" key="1">
    <source>
        <dbReference type="SAM" id="MobiDB-lite"/>
    </source>
</evidence>
<reference evidence="2" key="1">
    <citation type="journal article" date="2020" name="MBio">
        <title>A New Family of DNA Viruses Causing Disease in Crustaceans from Diverse Aquatic Biomes.</title>
        <authorList>
            <person name="Subramaniam K."/>
            <person name="Behringer D.C."/>
            <person name="Bojko J."/>
            <person name="Yutin N."/>
            <person name="Clark A.S."/>
            <person name="Bateman K.S."/>
            <person name="van Aerle R."/>
            <person name="Bass D."/>
            <person name="Kerr R.C."/>
            <person name="Koonin E.V."/>
            <person name="Stentiford G.D."/>
            <person name="Waltzek T.B."/>
        </authorList>
    </citation>
    <scope>NUCLEOTIDE SEQUENCE</scope>
</reference>
<feature type="region of interest" description="Disordered" evidence="1">
    <location>
        <begin position="484"/>
        <end position="510"/>
    </location>
</feature>